<organism evidence="4 5">
    <name type="scientific">Alistipes intestinihominis</name>
    <dbReference type="NCBI Taxonomy" id="3133172"/>
    <lineage>
        <taxon>Bacteria</taxon>
        <taxon>Pseudomonadati</taxon>
        <taxon>Bacteroidota</taxon>
        <taxon>Bacteroidia</taxon>
        <taxon>Bacteroidales</taxon>
        <taxon>Rikenellaceae</taxon>
        <taxon>Alistipes</taxon>
    </lineage>
</organism>
<comment type="caution">
    <text evidence="4">The sequence shown here is derived from an EMBL/GenBank/DDBJ whole genome shotgun (WGS) entry which is preliminary data.</text>
</comment>
<dbReference type="PROSITE" id="PS51257">
    <property type="entry name" value="PROKAR_LIPOPROTEIN"/>
    <property type="match status" value="1"/>
</dbReference>
<gene>
    <name evidence="4" type="ORF">WMO46_12645</name>
</gene>
<dbReference type="Proteomes" id="UP001460202">
    <property type="component" value="Unassembled WGS sequence"/>
</dbReference>
<feature type="domain" description="DUF4784" evidence="3">
    <location>
        <begin position="24"/>
        <end position="126"/>
    </location>
</feature>
<feature type="signal peptide" evidence="1">
    <location>
        <begin position="1"/>
        <end position="21"/>
    </location>
</feature>
<evidence type="ECO:0000259" key="2">
    <source>
        <dbReference type="Pfam" id="PF16023"/>
    </source>
</evidence>
<feature type="domain" description="DUF4784" evidence="2">
    <location>
        <begin position="134"/>
        <end position="402"/>
    </location>
</feature>
<dbReference type="Pfam" id="PF16023">
    <property type="entry name" value="DUF4784"/>
    <property type="match status" value="1"/>
</dbReference>
<protein>
    <submittedName>
        <fullName evidence="4">WD40-like domain containing protein</fullName>
    </submittedName>
</protein>
<evidence type="ECO:0000313" key="4">
    <source>
        <dbReference type="EMBL" id="MEQ2545792.1"/>
    </source>
</evidence>
<keyword evidence="1" id="KW-0732">Signal</keyword>
<evidence type="ECO:0000259" key="3">
    <source>
        <dbReference type="Pfam" id="PF20264"/>
    </source>
</evidence>
<feature type="chain" id="PRO_5047457894" evidence="1">
    <location>
        <begin position="22"/>
        <end position="405"/>
    </location>
</feature>
<evidence type="ECO:0000313" key="5">
    <source>
        <dbReference type="Proteomes" id="UP001460202"/>
    </source>
</evidence>
<sequence>MKKFLLLLLSGAIFGACSDRAAHPALVTGVVMPPESRVFTPGDGVTVSAEGFEADDEIMFEIHWEEGAEGFAPNGCAKGVRGIVTARSAASVTFLAPGHYPASTATVLLFRRGHLMPLGKIRVADGVPESEALYGISDSDTDGAAIDRIDLSTGEVTRVATLGAGRGIACAVGLPGSGWICGVCSGSMVGFDLTMNYYDDFGYRSCLLAGQITDSSVGLVSHDAGRLTLTTRSVTRTPSAGSVSWQVPDEIVRTLIVQPFVRVGSDLLLAQRNADGTCIPVLLRISGGWGPGEAVAADAMVPFWTAVPSAADPDKMVQAGGYAVSKEGRTQLRLFDPVSGSLGGPLCEVEGTVLSVSEFVRDGRPKLCMLCEEADVRRIWVYDLLSDSGYRLPGEFGCSRIVAAK</sequence>
<reference evidence="4 5" key="1">
    <citation type="submission" date="2024-03" db="EMBL/GenBank/DDBJ databases">
        <title>Human intestinal bacterial collection.</title>
        <authorList>
            <person name="Pauvert C."/>
            <person name="Hitch T.C.A."/>
            <person name="Clavel T."/>
        </authorList>
    </citation>
    <scope>NUCLEOTIDE SEQUENCE [LARGE SCALE GENOMIC DNA]</scope>
    <source>
        <strain evidence="4 5">CLA-KB-H122</strain>
    </source>
</reference>
<dbReference type="Gene3D" id="2.60.40.3920">
    <property type="match status" value="1"/>
</dbReference>
<dbReference type="EMBL" id="JBBMFL010000016">
    <property type="protein sequence ID" value="MEQ2545792.1"/>
    <property type="molecule type" value="Genomic_DNA"/>
</dbReference>
<evidence type="ECO:0000256" key="1">
    <source>
        <dbReference type="SAM" id="SignalP"/>
    </source>
</evidence>
<dbReference type="InterPro" id="IPR031978">
    <property type="entry name" value="DUF4784"/>
</dbReference>
<accession>A0ABV1GZG4</accession>
<keyword evidence="5" id="KW-1185">Reference proteome</keyword>
<dbReference type="InterPro" id="IPR046546">
    <property type="entry name" value="DUF4784_N"/>
</dbReference>
<name>A0ABV1GZG4_9BACT</name>
<proteinExistence type="predicted"/>
<dbReference type="RefSeq" id="WP_349094455.1">
    <property type="nucleotide sequence ID" value="NZ_JBBMFL010000016.1"/>
</dbReference>
<dbReference type="Pfam" id="PF20264">
    <property type="entry name" value="DUF4784_N"/>
    <property type="match status" value="1"/>
</dbReference>